<dbReference type="AlphaFoldDB" id="A0A0B7KIQ8"/>
<reference evidence="1" key="1">
    <citation type="submission" date="2015-01" db="EMBL/GenBank/DDBJ databases">
        <authorList>
            <person name="Durling Mikael"/>
        </authorList>
    </citation>
    <scope>NUCLEOTIDE SEQUENCE</scope>
</reference>
<accession>A0A0B7KIQ8</accession>
<protein>
    <submittedName>
        <fullName evidence="1">Uncharacterized protein</fullName>
    </submittedName>
</protein>
<sequence length="166" mass="19245">MVNKHILFKGQYPPPGYIFVPAGNAFITRHCRDLAKKTSEDIYAYYRPQSKKKLAKQEGLYVPKDIFEKVKLEYERRKTLADEKLLRSLTKNYPNMPPADKAEIFQRCCDPEALKPMTNYTHNVVYSHIRDRYTAFKSVSGDKASSKGVNEAHRQAEEILSNWKGK</sequence>
<organism evidence="1">
    <name type="scientific">Bionectria ochroleuca</name>
    <name type="common">Gliocladium roseum</name>
    <dbReference type="NCBI Taxonomy" id="29856"/>
    <lineage>
        <taxon>Eukaryota</taxon>
        <taxon>Fungi</taxon>
        <taxon>Dikarya</taxon>
        <taxon>Ascomycota</taxon>
        <taxon>Pezizomycotina</taxon>
        <taxon>Sordariomycetes</taxon>
        <taxon>Hypocreomycetidae</taxon>
        <taxon>Hypocreales</taxon>
        <taxon>Bionectriaceae</taxon>
        <taxon>Clonostachys</taxon>
    </lineage>
</organism>
<name>A0A0B7KIQ8_BIOOC</name>
<gene>
    <name evidence="1" type="ORF">BN869_000010634_1</name>
</gene>
<evidence type="ECO:0000313" key="1">
    <source>
        <dbReference type="EMBL" id="CEO54576.1"/>
    </source>
</evidence>
<dbReference type="EMBL" id="CDPU01000043">
    <property type="protein sequence ID" value="CEO54576.1"/>
    <property type="molecule type" value="Genomic_DNA"/>
</dbReference>
<proteinExistence type="predicted"/>